<reference evidence="4 5" key="1">
    <citation type="journal article" date="2015" name="Sci. Rep.">
        <title>Chromosome-level genome map provides insights into diverse defense mechanisms in the medicinal fungus Ganoderma sinense.</title>
        <authorList>
            <person name="Zhu Y."/>
            <person name="Xu J."/>
            <person name="Sun C."/>
            <person name="Zhou S."/>
            <person name="Xu H."/>
            <person name="Nelson D.R."/>
            <person name="Qian J."/>
            <person name="Song J."/>
            <person name="Luo H."/>
            <person name="Xiang L."/>
            <person name="Li Y."/>
            <person name="Xu Z."/>
            <person name="Ji A."/>
            <person name="Wang L."/>
            <person name="Lu S."/>
            <person name="Hayward A."/>
            <person name="Sun W."/>
            <person name="Li X."/>
            <person name="Schwartz D.C."/>
            <person name="Wang Y."/>
            <person name="Chen S."/>
        </authorList>
    </citation>
    <scope>NUCLEOTIDE SEQUENCE [LARGE SCALE GENOMIC DNA]</scope>
    <source>
        <strain evidence="4 5">ZZ0214-1</strain>
    </source>
</reference>
<keyword evidence="2" id="KW-0472">Membrane</keyword>
<feature type="transmembrane region" description="Helical" evidence="2">
    <location>
        <begin position="93"/>
        <end position="114"/>
    </location>
</feature>
<dbReference type="EMBL" id="AYKW01000002">
    <property type="protein sequence ID" value="PIL36216.1"/>
    <property type="molecule type" value="Genomic_DNA"/>
</dbReference>
<feature type="region of interest" description="Disordered" evidence="1">
    <location>
        <begin position="274"/>
        <end position="303"/>
    </location>
</feature>
<dbReference type="Proteomes" id="UP000230002">
    <property type="component" value="Unassembled WGS sequence"/>
</dbReference>
<keyword evidence="5" id="KW-1185">Reference proteome</keyword>
<organism evidence="4 5">
    <name type="scientific">Ganoderma sinense ZZ0214-1</name>
    <dbReference type="NCBI Taxonomy" id="1077348"/>
    <lineage>
        <taxon>Eukaryota</taxon>
        <taxon>Fungi</taxon>
        <taxon>Dikarya</taxon>
        <taxon>Basidiomycota</taxon>
        <taxon>Agaricomycotina</taxon>
        <taxon>Agaricomycetes</taxon>
        <taxon>Polyporales</taxon>
        <taxon>Polyporaceae</taxon>
        <taxon>Ganoderma</taxon>
    </lineage>
</organism>
<protein>
    <recommendedName>
        <fullName evidence="3">DUF6533 domain-containing protein</fullName>
    </recommendedName>
</protein>
<feature type="transmembrane region" description="Helical" evidence="2">
    <location>
        <begin position="206"/>
        <end position="226"/>
    </location>
</feature>
<dbReference type="OrthoDB" id="2751164at2759"/>
<dbReference type="AlphaFoldDB" id="A0A2G8SR24"/>
<keyword evidence="2" id="KW-0812">Transmembrane</keyword>
<proteinExistence type="predicted"/>
<feature type="transmembrane region" description="Helical" evidence="2">
    <location>
        <begin position="172"/>
        <end position="194"/>
    </location>
</feature>
<keyword evidence="2" id="KW-1133">Transmembrane helix</keyword>
<comment type="caution">
    <text evidence="4">The sequence shown here is derived from an EMBL/GenBank/DDBJ whole genome shotgun (WGS) entry which is preliminary data.</text>
</comment>
<evidence type="ECO:0000313" key="4">
    <source>
        <dbReference type="EMBL" id="PIL36216.1"/>
    </source>
</evidence>
<evidence type="ECO:0000259" key="3">
    <source>
        <dbReference type="Pfam" id="PF20151"/>
    </source>
</evidence>
<evidence type="ECO:0000256" key="1">
    <source>
        <dbReference type="SAM" id="MobiDB-lite"/>
    </source>
</evidence>
<name>A0A2G8SR24_9APHY</name>
<feature type="transmembrane region" description="Helical" evidence="2">
    <location>
        <begin position="134"/>
        <end position="151"/>
    </location>
</feature>
<accession>A0A2G8SR24</accession>
<dbReference type="Pfam" id="PF20151">
    <property type="entry name" value="DUF6533"/>
    <property type="match status" value="1"/>
</dbReference>
<evidence type="ECO:0000313" key="5">
    <source>
        <dbReference type="Proteomes" id="UP000230002"/>
    </source>
</evidence>
<evidence type="ECO:0000256" key="2">
    <source>
        <dbReference type="SAM" id="Phobius"/>
    </source>
</evidence>
<feature type="domain" description="DUF6533" evidence="3">
    <location>
        <begin position="23"/>
        <end position="57"/>
    </location>
</feature>
<dbReference type="InterPro" id="IPR045340">
    <property type="entry name" value="DUF6533"/>
</dbReference>
<feature type="transmembrane region" description="Helical" evidence="2">
    <location>
        <begin position="60"/>
        <end position="81"/>
    </location>
</feature>
<gene>
    <name evidence="4" type="ORF">GSI_01877</name>
</gene>
<feature type="compositionally biased region" description="Acidic residues" evidence="1">
    <location>
        <begin position="280"/>
        <end position="293"/>
    </location>
</feature>
<sequence length="303" mass="33700">MSSDSDVAEIIAEQDSLWVSLLCSYAAFTFISYDWVLNLDEEIKLFWRRKVTAASILCDAYMYTIFVLQLLIYIFPALFSMLRVYALTAQNKILALVTLFFSLGPLYANAVHYGWEKPEYLGPEYGGCFVVDDATHQMGVICKYVIVITLVKTFNLARTSKGLIGSSSLSTTLLYSGVIYYIPLAILNILHTILTETGVNQVLRTSSLVSVFIDPVTSVLACRFLLNLRRVEEGRTRTVDESFELTPTLHFSPDPASTLPPFIASMGELVDMGFTHPEDLDPSEDNSEGEEITFAESGASDPT</sequence>